<gene>
    <name evidence="1" type="ORF">PGLA1383_LOCUS49704</name>
</gene>
<protein>
    <submittedName>
        <fullName evidence="1">Uncharacterized protein</fullName>
    </submittedName>
</protein>
<accession>A0A813H7L5</accession>
<organism evidence="1 2">
    <name type="scientific">Polarella glacialis</name>
    <name type="common">Dinoflagellate</name>
    <dbReference type="NCBI Taxonomy" id="89957"/>
    <lineage>
        <taxon>Eukaryota</taxon>
        <taxon>Sar</taxon>
        <taxon>Alveolata</taxon>
        <taxon>Dinophyceae</taxon>
        <taxon>Suessiales</taxon>
        <taxon>Suessiaceae</taxon>
        <taxon>Polarella</taxon>
    </lineage>
</organism>
<dbReference type="AlphaFoldDB" id="A0A813H7L5"/>
<keyword evidence="2" id="KW-1185">Reference proteome</keyword>
<reference evidence="1" key="1">
    <citation type="submission" date="2021-02" db="EMBL/GenBank/DDBJ databases">
        <authorList>
            <person name="Dougan E. K."/>
            <person name="Rhodes N."/>
            <person name="Thang M."/>
            <person name="Chan C."/>
        </authorList>
    </citation>
    <scope>NUCLEOTIDE SEQUENCE</scope>
</reference>
<dbReference type="EMBL" id="CAJNNV010030881">
    <property type="protein sequence ID" value="CAE8634019.1"/>
    <property type="molecule type" value="Genomic_DNA"/>
</dbReference>
<evidence type="ECO:0000313" key="1">
    <source>
        <dbReference type="EMBL" id="CAE8634019.1"/>
    </source>
</evidence>
<evidence type="ECO:0000313" key="2">
    <source>
        <dbReference type="Proteomes" id="UP000654075"/>
    </source>
</evidence>
<dbReference type="Proteomes" id="UP000654075">
    <property type="component" value="Unassembled WGS sequence"/>
</dbReference>
<proteinExistence type="predicted"/>
<feature type="non-terminal residue" evidence="1">
    <location>
        <position position="1"/>
    </location>
</feature>
<comment type="caution">
    <text evidence="1">The sequence shown here is derived from an EMBL/GenBank/DDBJ whole genome shotgun (WGS) entry which is preliminary data.</text>
</comment>
<name>A0A813H7L5_POLGL</name>
<sequence>NPCNEDGTRWRPSWQCMLLKVSLSCWRVSHLALKEPLDLLARFRLRFRSGDVPWALLVTLPPGYPSLACPVFCAEALAGASALPRNGAAAMAAEANRRLAAAAAERLGEECIHESLQTLEGLEAVIDHGGIGMDAAQEKDASSWHRTVIRIDHMNDSRGYSKH</sequence>